<sequence length="61" mass="6787">MTTHLEYIQQVASLVSAKLPEQDQRKLEAQITYSMGVPGLRGVTYYGAWKNGGDEAIPFVE</sequence>
<dbReference type="EMBL" id="LAZR01052782">
    <property type="protein sequence ID" value="KKK82193.1"/>
    <property type="molecule type" value="Genomic_DNA"/>
</dbReference>
<protein>
    <submittedName>
        <fullName evidence="1">Uncharacterized protein</fullName>
    </submittedName>
</protein>
<dbReference type="AlphaFoldDB" id="A0A0F8YLA0"/>
<gene>
    <name evidence="1" type="ORF">LCGC14_2805820</name>
</gene>
<organism evidence="1">
    <name type="scientific">marine sediment metagenome</name>
    <dbReference type="NCBI Taxonomy" id="412755"/>
    <lineage>
        <taxon>unclassified sequences</taxon>
        <taxon>metagenomes</taxon>
        <taxon>ecological metagenomes</taxon>
    </lineage>
</organism>
<comment type="caution">
    <text evidence="1">The sequence shown here is derived from an EMBL/GenBank/DDBJ whole genome shotgun (WGS) entry which is preliminary data.</text>
</comment>
<feature type="non-terminal residue" evidence="1">
    <location>
        <position position="61"/>
    </location>
</feature>
<accession>A0A0F8YLA0</accession>
<proteinExistence type="predicted"/>
<reference evidence="1" key="1">
    <citation type="journal article" date="2015" name="Nature">
        <title>Complex archaea that bridge the gap between prokaryotes and eukaryotes.</title>
        <authorList>
            <person name="Spang A."/>
            <person name="Saw J.H."/>
            <person name="Jorgensen S.L."/>
            <person name="Zaremba-Niedzwiedzka K."/>
            <person name="Martijn J."/>
            <person name="Lind A.E."/>
            <person name="van Eijk R."/>
            <person name="Schleper C."/>
            <person name="Guy L."/>
            <person name="Ettema T.J."/>
        </authorList>
    </citation>
    <scope>NUCLEOTIDE SEQUENCE</scope>
</reference>
<name>A0A0F8YLA0_9ZZZZ</name>
<evidence type="ECO:0000313" key="1">
    <source>
        <dbReference type="EMBL" id="KKK82193.1"/>
    </source>
</evidence>